<proteinExistence type="predicted"/>
<comment type="caution">
    <text evidence="1">The sequence shown here is derived from an EMBL/GenBank/DDBJ whole genome shotgun (WGS) entry which is preliminary data.</text>
</comment>
<dbReference type="SUPFAM" id="SSF53756">
    <property type="entry name" value="UDP-Glycosyltransferase/glycogen phosphorylase"/>
    <property type="match status" value="1"/>
</dbReference>
<name>A0A9N8WZP6_9BURK</name>
<evidence type="ECO:0000313" key="2">
    <source>
        <dbReference type="Proteomes" id="UP000789704"/>
    </source>
</evidence>
<keyword evidence="2" id="KW-1185">Reference proteome</keyword>
<evidence type="ECO:0000313" key="1">
    <source>
        <dbReference type="EMBL" id="CAG4887861.1"/>
    </source>
</evidence>
<organism evidence="1 2">
    <name type="scientific">Paraburkholderia saeva</name>
    <dbReference type="NCBI Taxonomy" id="2777537"/>
    <lineage>
        <taxon>Bacteria</taxon>
        <taxon>Pseudomonadati</taxon>
        <taxon>Pseudomonadota</taxon>
        <taxon>Betaproteobacteria</taxon>
        <taxon>Burkholderiales</taxon>
        <taxon>Burkholderiaceae</taxon>
        <taxon>Paraburkholderia</taxon>
    </lineage>
</organism>
<reference evidence="1" key="1">
    <citation type="submission" date="2021-04" db="EMBL/GenBank/DDBJ databases">
        <authorList>
            <person name="Vanwijnsberghe S."/>
        </authorList>
    </citation>
    <scope>NUCLEOTIDE SEQUENCE</scope>
    <source>
        <strain evidence="1">LMG 31841</strain>
    </source>
</reference>
<dbReference type="EMBL" id="CAJQZC010000001">
    <property type="protein sequence ID" value="CAG4887861.1"/>
    <property type="molecule type" value="Genomic_DNA"/>
</dbReference>
<dbReference type="Proteomes" id="UP000789704">
    <property type="component" value="Unassembled WGS sequence"/>
</dbReference>
<dbReference type="RefSeq" id="WP_228874594.1">
    <property type="nucleotide sequence ID" value="NZ_CAJQYZ010000007.1"/>
</dbReference>
<dbReference type="Gene3D" id="3.40.50.2000">
    <property type="entry name" value="Glycogen Phosphorylase B"/>
    <property type="match status" value="1"/>
</dbReference>
<evidence type="ECO:0008006" key="3">
    <source>
        <dbReference type="Google" id="ProtNLM"/>
    </source>
</evidence>
<gene>
    <name evidence="1" type="ORF">LMG31841_00533</name>
</gene>
<sequence>MRIIYFCTSPRPGEHAGGVKVIYDHIRALVKLGVDAYVMHERSGYCYPWIDSPVPSLADTELRSTDHIVIPEIKAAKLAPKLVAAGLRYSIFVQNGYYLSQRDGTLSDDDVDFAYEQASYILSISDDTSSLIRLHYPELASRVVRMTCTLDSALFHASDAKQKLITYMPRKNGAHAAAVVFALHRYLSDGWTVAPIDGLSISGVAEVMSRSRIFLSFSGMEGLGLPPVEAAMCGNYVIGYHGGGGKEYWFGPNFQSVEVGDVAGFVEQIVARVRAIDADPGLHELHDGMHSLCAQFSNANEDAHLQAYVQQLKSDAVAACEGSHVPLKLQKHRKRSILKRLTWMGRPA</sequence>
<dbReference type="AlphaFoldDB" id="A0A9N8WZP6"/>
<accession>A0A9N8WZP6</accession>
<protein>
    <recommendedName>
        <fullName evidence="3">Glycosyltransferase family 1 protein</fullName>
    </recommendedName>
</protein>